<dbReference type="Proteomes" id="UP000006038">
    <property type="component" value="Chromosome 1"/>
</dbReference>
<dbReference type="EnsemblPlants" id="OB01G41920.1">
    <property type="protein sequence ID" value="OB01G41920.1"/>
    <property type="gene ID" value="OB01G41920"/>
</dbReference>
<name>J3L4N6_ORYBR</name>
<evidence type="ECO:0000313" key="3">
    <source>
        <dbReference type="Proteomes" id="UP000006038"/>
    </source>
</evidence>
<feature type="region of interest" description="Disordered" evidence="1">
    <location>
        <begin position="181"/>
        <end position="208"/>
    </location>
</feature>
<dbReference type="AlphaFoldDB" id="J3L4N6"/>
<reference evidence="2" key="1">
    <citation type="journal article" date="2013" name="Nat. Commun.">
        <title>Whole-genome sequencing of Oryza brachyantha reveals mechanisms underlying Oryza genome evolution.</title>
        <authorList>
            <person name="Chen J."/>
            <person name="Huang Q."/>
            <person name="Gao D."/>
            <person name="Wang J."/>
            <person name="Lang Y."/>
            <person name="Liu T."/>
            <person name="Li B."/>
            <person name="Bai Z."/>
            <person name="Luis Goicoechea J."/>
            <person name="Liang C."/>
            <person name="Chen C."/>
            <person name="Zhang W."/>
            <person name="Sun S."/>
            <person name="Liao Y."/>
            <person name="Zhang X."/>
            <person name="Yang L."/>
            <person name="Song C."/>
            <person name="Wang M."/>
            <person name="Shi J."/>
            <person name="Liu G."/>
            <person name="Liu J."/>
            <person name="Zhou H."/>
            <person name="Zhou W."/>
            <person name="Yu Q."/>
            <person name="An N."/>
            <person name="Chen Y."/>
            <person name="Cai Q."/>
            <person name="Wang B."/>
            <person name="Liu B."/>
            <person name="Min J."/>
            <person name="Huang Y."/>
            <person name="Wu H."/>
            <person name="Li Z."/>
            <person name="Zhang Y."/>
            <person name="Yin Y."/>
            <person name="Song W."/>
            <person name="Jiang J."/>
            <person name="Jackson S.A."/>
            <person name="Wing R.A."/>
            <person name="Wang J."/>
            <person name="Chen M."/>
        </authorList>
    </citation>
    <scope>NUCLEOTIDE SEQUENCE [LARGE SCALE GENOMIC DNA]</scope>
    <source>
        <strain evidence="2">cv. IRGC 101232</strain>
    </source>
</reference>
<dbReference type="HOGENOM" id="CLU_1322692_0_0_1"/>
<feature type="compositionally biased region" description="Low complexity" evidence="1">
    <location>
        <begin position="101"/>
        <end position="113"/>
    </location>
</feature>
<sequence>MSSYTSRKSPRCSWHHPTRRTRWRWRSWLMMRTSAAYSFRPCVEPLDTLLIATANPSSLRNPRYTPPKPPCPSFLSSEKFFVAAARSLYRNRLGPLSTKNSSSASSSYPISSSMPPPASSPAFLHCVTNQSTPATTSTRSKPHNPNTTHRITVSSLGSMLEVNSQYSTWCSSAASPVVAEKPTATASGRYSIRSTEYQRRASVGAASP</sequence>
<evidence type="ECO:0000256" key="1">
    <source>
        <dbReference type="SAM" id="MobiDB-lite"/>
    </source>
</evidence>
<accession>J3L4N6</accession>
<protein>
    <submittedName>
        <fullName evidence="2">Uncharacterized protein</fullName>
    </submittedName>
</protein>
<organism evidence="2">
    <name type="scientific">Oryza brachyantha</name>
    <name type="common">malo sina</name>
    <dbReference type="NCBI Taxonomy" id="4533"/>
    <lineage>
        <taxon>Eukaryota</taxon>
        <taxon>Viridiplantae</taxon>
        <taxon>Streptophyta</taxon>
        <taxon>Embryophyta</taxon>
        <taxon>Tracheophyta</taxon>
        <taxon>Spermatophyta</taxon>
        <taxon>Magnoliopsida</taxon>
        <taxon>Liliopsida</taxon>
        <taxon>Poales</taxon>
        <taxon>Poaceae</taxon>
        <taxon>BOP clade</taxon>
        <taxon>Oryzoideae</taxon>
        <taxon>Oryzeae</taxon>
        <taxon>Oryzinae</taxon>
        <taxon>Oryza</taxon>
    </lineage>
</organism>
<feature type="compositionally biased region" description="Polar residues" evidence="1">
    <location>
        <begin position="184"/>
        <end position="195"/>
    </location>
</feature>
<proteinExistence type="predicted"/>
<keyword evidence="3" id="KW-1185">Reference proteome</keyword>
<reference evidence="2" key="2">
    <citation type="submission" date="2013-04" db="UniProtKB">
        <authorList>
            <consortium name="EnsemblPlants"/>
        </authorList>
    </citation>
    <scope>IDENTIFICATION</scope>
</reference>
<evidence type="ECO:0000313" key="2">
    <source>
        <dbReference type="EnsemblPlants" id="OB01G41920.1"/>
    </source>
</evidence>
<feature type="region of interest" description="Disordered" evidence="1">
    <location>
        <begin position="94"/>
        <end position="116"/>
    </location>
</feature>
<dbReference type="Gramene" id="OB01G41920.1">
    <property type="protein sequence ID" value="OB01G41920.1"/>
    <property type="gene ID" value="OB01G41920"/>
</dbReference>